<reference evidence="2" key="2">
    <citation type="submission" date="2020-11" db="EMBL/GenBank/DDBJ databases">
        <title>Description of novel Gluconobacter species.</title>
        <authorList>
            <person name="Cleenwerck I."/>
            <person name="Cnockaert M."/>
            <person name="Borremans W."/>
            <person name="Wieme A.D."/>
            <person name="De Vuyst L."/>
            <person name="Vandamme P."/>
        </authorList>
    </citation>
    <scope>NUCLEOTIDE SEQUENCE</scope>
    <source>
        <strain evidence="2">LMG 27748</strain>
    </source>
</reference>
<keyword evidence="1" id="KW-1133">Transmembrane helix</keyword>
<feature type="transmembrane region" description="Helical" evidence="1">
    <location>
        <begin position="17"/>
        <end position="39"/>
    </location>
</feature>
<protein>
    <recommendedName>
        <fullName evidence="4">DUF4760 domain-containing protein</fullName>
    </recommendedName>
</protein>
<sequence length="227" mass="25929">MNIEELKDKKLWSYIKFFSLVFSIPISIVSAFVMVFIIWNDSEDSVSSWVSSGASVISALATIGVGVFAYKIAQKQNDSGQIGVLIDVSRYFSDSINSNFTSMTSASSQHLADMEFPSNYIGDYIQMGEIIKSVSSDTTADTSKIVFKSLISPMAWNELETGKLLWNFINYELKSRGIEFSLLTEDEKKIFITIYRQYKDSQNNFCKLVNIENREYWIQIEKRLQIN</sequence>
<gene>
    <name evidence="2" type="ORF">HKD21_10345</name>
</gene>
<evidence type="ECO:0000313" key="2">
    <source>
        <dbReference type="EMBL" id="MBF0877244.1"/>
    </source>
</evidence>
<evidence type="ECO:0000313" key="3">
    <source>
        <dbReference type="Proteomes" id="UP000630952"/>
    </source>
</evidence>
<dbReference type="RefSeq" id="WP_194255616.1">
    <property type="nucleotide sequence ID" value="NZ_JABCQO010000008.1"/>
</dbReference>
<evidence type="ECO:0000256" key="1">
    <source>
        <dbReference type="SAM" id="Phobius"/>
    </source>
</evidence>
<name>A0ABR9YF45_9PROT</name>
<evidence type="ECO:0008006" key="4">
    <source>
        <dbReference type="Google" id="ProtNLM"/>
    </source>
</evidence>
<organism evidence="2 3">
    <name type="scientific">Gluconobacter cerevisiae</name>
    <dbReference type="NCBI Taxonomy" id="1379734"/>
    <lineage>
        <taxon>Bacteria</taxon>
        <taxon>Pseudomonadati</taxon>
        <taxon>Pseudomonadota</taxon>
        <taxon>Alphaproteobacteria</taxon>
        <taxon>Acetobacterales</taxon>
        <taxon>Acetobacteraceae</taxon>
        <taxon>Gluconobacter</taxon>
    </lineage>
</organism>
<dbReference type="EMBL" id="JABCQO010000008">
    <property type="protein sequence ID" value="MBF0877244.1"/>
    <property type="molecule type" value="Genomic_DNA"/>
</dbReference>
<accession>A0ABR9YF45</accession>
<dbReference type="Proteomes" id="UP000630952">
    <property type="component" value="Unassembled WGS sequence"/>
</dbReference>
<reference evidence="2" key="1">
    <citation type="submission" date="2020-04" db="EMBL/GenBank/DDBJ databases">
        <authorList>
            <person name="Sombolestani A."/>
        </authorList>
    </citation>
    <scope>NUCLEOTIDE SEQUENCE</scope>
    <source>
        <strain evidence="2">LMG 27748</strain>
    </source>
</reference>
<keyword evidence="1" id="KW-0812">Transmembrane</keyword>
<proteinExistence type="predicted"/>
<keyword evidence="1" id="KW-0472">Membrane</keyword>
<keyword evidence="3" id="KW-1185">Reference proteome</keyword>
<feature type="transmembrane region" description="Helical" evidence="1">
    <location>
        <begin position="51"/>
        <end position="70"/>
    </location>
</feature>
<comment type="caution">
    <text evidence="2">The sequence shown here is derived from an EMBL/GenBank/DDBJ whole genome shotgun (WGS) entry which is preliminary data.</text>
</comment>